<protein>
    <submittedName>
        <fullName evidence="2">Uncharacterized protein</fullName>
    </submittedName>
</protein>
<dbReference type="EMBL" id="BX284604">
    <property type="protein sequence ID" value="CCD66715.1"/>
    <property type="molecule type" value="Genomic_DNA"/>
</dbReference>
<feature type="compositionally biased region" description="Low complexity" evidence="1">
    <location>
        <begin position="13"/>
        <end position="22"/>
    </location>
</feature>
<reference evidence="2 3" key="1">
    <citation type="journal article" date="1998" name="Science">
        <title>Genome sequence of the nematode C. elegans: a platform for investigating biology.</title>
        <authorList>
            <consortium name="The C. elegans sequencing consortium"/>
            <person name="Sulson J.E."/>
            <person name="Waterston R."/>
        </authorList>
    </citation>
    <scope>NUCLEOTIDE SEQUENCE [LARGE SCALE GENOMIC DNA]</scope>
    <source>
        <strain evidence="2 3">Bristol N2</strain>
    </source>
</reference>
<dbReference type="CTD" id="176967"/>
<proteinExistence type="predicted"/>
<dbReference type="Proteomes" id="UP000001940">
    <property type="component" value="Chromosome IV"/>
</dbReference>
<gene>
    <name evidence="2" type="ORF">CELE_Y41D4B.14</name>
    <name evidence="2 4" type="ORF">Y41D4B.14</name>
</gene>
<dbReference type="GeneID" id="176967"/>
<evidence type="ECO:0000256" key="1">
    <source>
        <dbReference type="SAM" id="MobiDB-lite"/>
    </source>
</evidence>
<feature type="compositionally biased region" description="Basic residues" evidence="1">
    <location>
        <begin position="1"/>
        <end position="12"/>
    </location>
</feature>
<feature type="region of interest" description="Disordered" evidence="1">
    <location>
        <begin position="1"/>
        <end position="31"/>
    </location>
</feature>
<dbReference type="KEGG" id="cel:CELE_Y41D4B.14"/>
<dbReference type="AlphaFoldDB" id="Q95Y14"/>
<dbReference type="AGR" id="WB:WBGene00021516"/>
<dbReference type="Bgee" id="WBGene00021516">
    <property type="expression patterns" value="Expressed in embryo and 3 other cell types or tissues"/>
</dbReference>
<evidence type="ECO:0000313" key="2">
    <source>
        <dbReference type="EMBL" id="CCD66715.1"/>
    </source>
</evidence>
<dbReference type="WormBase" id="Y41D4B.14">
    <property type="protein sequence ID" value="CE29109"/>
    <property type="gene ID" value="WBGene00021516"/>
</dbReference>
<accession>Q95Y14</accession>
<dbReference type="FunCoup" id="Q95Y14">
    <property type="interactions" value="134"/>
</dbReference>
<evidence type="ECO:0000313" key="3">
    <source>
        <dbReference type="Proteomes" id="UP000001940"/>
    </source>
</evidence>
<keyword evidence="3" id="KW-1185">Reference proteome</keyword>
<dbReference type="RefSeq" id="NP_500103.1">
    <property type="nucleotide sequence ID" value="NM_067702.4"/>
</dbReference>
<dbReference type="PaxDb" id="6239-Y41D4B.14"/>
<dbReference type="InParanoid" id="Q95Y14"/>
<name>Q95Y14_CAEEL</name>
<evidence type="ECO:0000313" key="4">
    <source>
        <dbReference type="WormBase" id="Y41D4B.14"/>
    </source>
</evidence>
<dbReference type="UCSC" id="Y41D4B.14">
    <property type="organism name" value="c. elegans"/>
</dbReference>
<sequence length="96" mass="11128">MSSYNHYHHHQISHQQQQENQQKCSENGGNSSENVLRQLIFVSIENKMEEEKSGVPAVNYAKKEPGMTKDQHIIRVRDSVEAMLHSIEERLTGRKL</sequence>
<dbReference type="eggNOG" id="ENOG502TK9G">
    <property type="taxonomic scope" value="Eukaryota"/>
</dbReference>
<dbReference type="OrthoDB" id="338970at2759"/>
<organism evidence="2 3">
    <name type="scientific">Caenorhabditis elegans</name>
    <dbReference type="NCBI Taxonomy" id="6239"/>
    <lineage>
        <taxon>Eukaryota</taxon>
        <taxon>Metazoa</taxon>
        <taxon>Ecdysozoa</taxon>
        <taxon>Nematoda</taxon>
        <taxon>Chromadorea</taxon>
        <taxon>Rhabditida</taxon>
        <taxon>Rhabditina</taxon>
        <taxon>Rhabditomorpha</taxon>
        <taxon>Rhabditoidea</taxon>
        <taxon>Rhabditidae</taxon>
        <taxon>Peloderinae</taxon>
        <taxon>Caenorhabditis</taxon>
    </lineage>
</organism>
<dbReference type="HOGENOM" id="CLU_2361622_0_0_1"/>